<keyword evidence="3" id="KW-1185">Reference proteome</keyword>
<evidence type="ECO:0000313" key="2">
    <source>
        <dbReference type="EMBL" id="SCF14130.1"/>
    </source>
</evidence>
<dbReference type="Proteomes" id="UP000198242">
    <property type="component" value="Chromosome I"/>
</dbReference>
<organism evidence="2 3">
    <name type="scientific">Micromonospora viridifaciens</name>
    <dbReference type="NCBI Taxonomy" id="1881"/>
    <lineage>
        <taxon>Bacteria</taxon>
        <taxon>Bacillati</taxon>
        <taxon>Actinomycetota</taxon>
        <taxon>Actinomycetes</taxon>
        <taxon>Micromonosporales</taxon>
        <taxon>Micromonosporaceae</taxon>
        <taxon>Micromonospora</taxon>
    </lineage>
</organism>
<feature type="transmembrane region" description="Helical" evidence="1">
    <location>
        <begin position="76"/>
        <end position="97"/>
    </location>
</feature>
<evidence type="ECO:0000313" key="3">
    <source>
        <dbReference type="Proteomes" id="UP000198242"/>
    </source>
</evidence>
<feature type="transmembrane region" description="Helical" evidence="1">
    <location>
        <begin position="174"/>
        <end position="190"/>
    </location>
</feature>
<feature type="transmembrane region" description="Helical" evidence="1">
    <location>
        <begin position="277"/>
        <end position="295"/>
    </location>
</feature>
<feature type="transmembrane region" description="Helical" evidence="1">
    <location>
        <begin position="202"/>
        <end position="222"/>
    </location>
</feature>
<feature type="transmembrane region" description="Helical" evidence="1">
    <location>
        <begin position="144"/>
        <end position="168"/>
    </location>
</feature>
<dbReference type="AlphaFoldDB" id="A0A1C4Y0A3"/>
<accession>A0A1C4Y0A3</accession>
<keyword evidence="1" id="KW-0472">Membrane</keyword>
<reference evidence="3" key="1">
    <citation type="submission" date="2016-06" db="EMBL/GenBank/DDBJ databases">
        <authorList>
            <person name="Varghese N."/>
            <person name="Submissions Spin"/>
        </authorList>
    </citation>
    <scope>NUCLEOTIDE SEQUENCE [LARGE SCALE GENOMIC DNA]</scope>
    <source>
        <strain evidence="3">DSM 43909</strain>
    </source>
</reference>
<keyword evidence="1" id="KW-0812">Transmembrane</keyword>
<dbReference type="OrthoDB" id="5150238at2"/>
<sequence length="355" mass="37434">MSADELERRYRRLLAIYPWEHRRAYEEEMLAVLLADARPGQTRPSVGDAVNLLGAGLRARLRVGARGFTEPAWADAAAVTGVLVALVLVAAAGWSLVDQAVPGPLLPPPVRPGGPDQVDWLRVGGWAAVLVAALVGLRRVAAGLAWAGVAAWVVLVGSSVTGQSAYVIDTLPQFALALLAAGALTLPAPSRRALRLLGRRGLAAFTLAAVLPVGVLAASRLGHPTADPADVNPWYSFHGLYARSPVMIVLFLAVLGLAAVAVLFGLAALAPRVRWRLVVLLSPVAALTLLIDTPLAGEVVDALGLYTIPLVVTRWAALLLVPAMTFLAGVVLLRHREATRRVVLGRTADRKDSTT</sequence>
<feature type="transmembrane region" description="Helical" evidence="1">
    <location>
        <begin position="117"/>
        <end position="137"/>
    </location>
</feature>
<protein>
    <submittedName>
        <fullName evidence="2">Uncharacterized protein</fullName>
    </submittedName>
</protein>
<gene>
    <name evidence="2" type="ORF">GA0074695_3759</name>
</gene>
<dbReference type="RefSeq" id="WP_089007421.1">
    <property type="nucleotide sequence ID" value="NZ_LT607411.1"/>
</dbReference>
<proteinExistence type="predicted"/>
<keyword evidence="1" id="KW-1133">Transmembrane helix</keyword>
<feature type="transmembrane region" description="Helical" evidence="1">
    <location>
        <begin position="315"/>
        <end position="333"/>
    </location>
</feature>
<feature type="transmembrane region" description="Helical" evidence="1">
    <location>
        <begin position="242"/>
        <end position="270"/>
    </location>
</feature>
<evidence type="ECO:0000256" key="1">
    <source>
        <dbReference type="SAM" id="Phobius"/>
    </source>
</evidence>
<dbReference type="EMBL" id="LT607411">
    <property type="protein sequence ID" value="SCF14130.1"/>
    <property type="molecule type" value="Genomic_DNA"/>
</dbReference>
<name>A0A1C4Y0A3_MICVI</name>